<evidence type="ECO:0000313" key="2">
    <source>
        <dbReference type="EMBL" id="KAJ7966234.1"/>
    </source>
</evidence>
<dbReference type="EMBL" id="JARAOO010000006">
    <property type="protein sequence ID" value="KAJ7966234.1"/>
    <property type="molecule type" value="Genomic_DNA"/>
</dbReference>
<feature type="region of interest" description="Disordered" evidence="1">
    <location>
        <begin position="1"/>
        <end position="33"/>
    </location>
</feature>
<proteinExistence type="predicted"/>
<sequence>MSFSAEKKPTREKERIARGAATAASVESKEKGMEISEARHDVLRLREILNSCSKPIEGAGSQQSDSQVEELVNFLDLISDAALSDPDNEHTETNAFEVLSETYQYISSPSVDQAVGDALSFELPKAVSQFAGISQRCLDMATGMIDQLILMCGPRDMLSILCNALGSSSRITKASTYILPLLSGLSKVFLSLQRRHFEHIKVAVPIILNVLKAVPLELDEGELVDIFERAVGIANSIHAICTKLEGSANEKLRALFGLYILQCMALVSVSMSYRSSSCHSLMLQLSHFFPYCGLSYLNLLTTYDVDSVTSIVFEEDKENYMSLSYVKHGGALSVIWGQATEGIAQSAGEDLISVKDELRSNQTKRWQAIGTLKHVLSWGNLPWELRKQAVNFLLCITNGNNSQGHDAEDSDWSTYVPNLFASLQAVKMVIMSAPDRELRKHAFDALKRILADIPTSMRFDILKALITNTESSSMIAILIDLLKAEMHKEIRNRTRNAQMDGTFSPNILFWTPGVLELVELILRPPQGGPPSLPEHIDAVLSVLNLYRFIFITESTGETNHTGILSKNNLEEAYNQWLLPLRTLVTGIMPENKNDCDQLALDTLCTLNPIELVLYRCIELVEEKLTRTI</sequence>
<dbReference type="GO" id="GO:0005737">
    <property type="term" value="C:cytoplasm"/>
    <property type="evidence" value="ECO:0007669"/>
    <property type="project" value="TreeGrafter"/>
</dbReference>
<evidence type="ECO:0000256" key="1">
    <source>
        <dbReference type="SAM" id="MobiDB-lite"/>
    </source>
</evidence>
<dbReference type="InterPro" id="IPR016024">
    <property type="entry name" value="ARM-type_fold"/>
</dbReference>
<dbReference type="KEGG" id="qsa:O6P43_015737"/>
<gene>
    <name evidence="2" type="ORF">O6P43_015737</name>
</gene>
<evidence type="ECO:0000313" key="3">
    <source>
        <dbReference type="Proteomes" id="UP001163823"/>
    </source>
</evidence>
<dbReference type="Pfam" id="PF08568">
    <property type="entry name" value="Kinetochor_Ybp2"/>
    <property type="match status" value="2"/>
</dbReference>
<keyword evidence="3" id="KW-1185">Reference proteome</keyword>
<feature type="compositionally biased region" description="Basic and acidic residues" evidence="1">
    <location>
        <begin position="1"/>
        <end position="17"/>
    </location>
</feature>
<dbReference type="Proteomes" id="UP001163823">
    <property type="component" value="Chromosome 6"/>
</dbReference>
<dbReference type="PANTHER" id="PTHR15430:SF1">
    <property type="entry name" value="GLOMULIN"/>
    <property type="match status" value="1"/>
</dbReference>
<reference evidence="2" key="1">
    <citation type="journal article" date="2023" name="Science">
        <title>Elucidation of the pathway for biosynthesis of saponin adjuvants from the soapbark tree.</title>
        <authorList>
            <person name="Reed J."/>
            <person name="Orme A."/>
            <person name="El-Demerdash A."/>
            <person name="Owen C."/>
            <person name="Martin L.B.B."/>
            <person name="Misra R.C."/>
            <person name="Kikuchi S."/>
            <person name="Rejzek M."/>
            <person name="Martin A.C."/>
            <person name="Harkess A."/>
            <person name="Leebens-Mack J."/>
            <person name="Louveau T."/>
            <person name="Stephenson M.J."/>
            <person name="Osbourn A."/>
        </authorList>
    </citation>
    <scope>NUCLEOTIDE SEQUENCE</scope>
    <source>
        <strain evidence="2">S10</strain>
    </source>
</reference>
<dbReference type="SUPFAM" id="SSF48371">
    <property type="entry name" value="ARM repeat"/>
    <property type="match status" value="1"/>
</dbReference>
<dbReference type="GO" id="GO:0055105">
    <property type="term" value="F:ubiquitin-protein transferase inhibitor activity"/>
    <property type="evidence" value="ECO:0007669"/>
    <property type="project" value="TreeGrafter"/>
</dbReference>
<dbReference type="AlphaFoldDB" id="A0AAD7LXP7"/>
<dbReference type="PANTHER" id="PTHR15430">
    <property type="entry name" value="GLOMULIN"/>
    <property type="match status" value="1"/>
</dbReference>
<dbReference type="InterPro" id="IPR013877">
    <property type="entry name" value="YAP-bd/ALF4/Glomulin"/>
</dbReference>
<organism evidence="2 3">
    <name type="scientific">Quillaja saponaria</name>
    <name type="common">Soap bark tree</name>
    <dbReference type="NCBI Taxonomy" id="32244"/>
    <lineage>
        <taxon>Eukaryota</taxon>
        <taxon>Viridiplantae</taxon>
        <taxon>Streptophyta</taxon>
        <taxon>Embryophyta</taxon>
        <taxon>Tracheophyta</taxon>
        <taxon>Spermatophyta</taxon>
        <taxon>Magnoliopsida</taxon>
        <taxon>eudicotyledons</taxon>
        <taxon>Gunneridae</taxon>
        <taxon>Pentapetalae</taxon>
        <taxon>rosids</taxon>
        <taxon>fabids</taxon>
        <taxon>Fabales</taxon>
        <taxon>Quillajaceae</taxon>
        <taxon>Quillaja</taxon>
    </lineage>
</organism>
<comment type="caution">
    <text evidence="2">The sequence shown here is derived from an EMBL/GenBank/DDBJ whole genome shotgun (WGS) entry which is preliminary data.</text>
</comment>
<protein>
    <submittedName>
        <fullName evidence="2">Aberrant root formation protein 4</fullName>
    </submittedName>
</protein>
<dbReference type="InterPro" id="IPR019516">
    <property type="entry name" value="Glomulin/ALF4"/>
</dbReference>
<accession>A0AAD7LXP7</accession>
<name>A0AAD7LXP7_QUISA</name>